<accession>A0A3B6FVZ4</accession>
<keyword evidence="1" id="KW-1133">Transmembrane helix</keyword>
<evidence type="ECO:0000256" key="1">
    <source>
        <dbReference type="SAM" id="Phobius"/>
    </source>
</evidence>
<feature type="transmembrane region" description="Helical" evidence="1">
    <location>
        <begin position="162"/>
        <end position="183"/>
    </location>
</feature>
<dbReference type="AlphaFoldDB" id="A0A3B6FVZ4"/>
<name>A0A3B6FVZ4_WHEAT</name>
<evidence type="ECO:0000313" key="3">
    <source>
        <dbReference type="Proteomes" id="UP000019116"/>
    </source>
</evidence>
<dbReference type="Gramene" id="TraesCLE_scaffold_006799_01G000300.1">
    <property type="protein sequence ID" value="TraesCLE_scaffold_006799_01G000300.1"/>
    <property type="gene ID" value="TraesCLE_scaffold_006799_01G000300"/>
</dbReference>
<reference evidence="2" key="1">
    <citation type="submission" date="2018-08" db="EMBL/GenBank/DDBJ databases">
        <authorList>
            <person name="Rossello M."/>
        </authorList>
    </citation>
    <scope>NUCLEOTIDE SEQUENCE [LARGE SCALE GENOMIC DNA]</scope>
    <source>
        <strain evidence="2">cv. Chinese Spring</strain>
    </source>
</reference>
<keyword evidence="1" id="KW-0812">Transmembrane</keyword>
<sequence>MDAGGGGAAAGGGEAAAAGGDGARAATGAIRAVAKVHLALGWAAATFALCAVTLQPQLKPRGGQCAATEVDAATMRAKGLLLLLPAGAQAAAATVAAFAPDAWRWRRLHVGWTFAAFAHVLSVFTYFHLEDAFTAAAAVAFSGCPGHMYVETAMFIAHNVLLFVPLCVFFIVGIAALVAAVVAL</sequence>
<dbReference type="Proteomes" id="UP000019116">
    <property type="component" value="Chromosome 3B"/>
</dbReference>
<keyword evidence="3" id="KW-1185">Reference proteome</keyword>
<feature type="transmembrane region" description="Helical" evidence="1">
    <location>
        <begin position="79"/>
        <end position="98"/>
    </location>
</feature>
<reference evidence="2" key="2">
    <citation type="submission" date="2018-10" db="UniProtKB">
        <authorList>
            <consortium name="EnsemblPlants"/>
        </authorList>
    </citation>
    <scope>IDENTIFICATION</scope>
</reference>
<protein>
    <submittedName>
        <fullName evidence="2">Uncharacterized protein</fullName>
    </submittedName>
</protein>
<dbReference type="Gramene" id="TraesCS3B02G392400.1">
    <property type="protein sequence ID" value="TraesCS3B02G392400.1.cds1"/>
    <property type="gene ID" value="TraesCS3B02G392400"/>
</dbReference>
<proteinExistence type="predicted"/>
<dbReference type="EnsemblPlants" id="TraesCS3B02G392400.1">
    <property type="protein sequence ID" value="TraesCS3B02G392400.1.cds1"/>
    <property type="gene ID" value="TraesCS3B02G392400"/>
</dbReference>
<dbReference type="Gramene" id="TraesCS3B03G0979600.1">
    <property type="protein sequence ID" value="TraesCS3B03G0979600.1.CDS1"/>
    <property type="gene ID" value="TraesCS3B03G0979600"/>
</dbReference>
<feature type="transmembrane region" description="Helical" evidence="1">
    <location>
        <begin position="110"/>
        <end position="127"/>
    </location>
</feature>
<evidence type="ECO:0000313" key="2">
    <source>
        <dbReference type="EnsemblPlants" id="TraesCS3B02G392400.1.cds1"/>
    </source>
</evidence>
<organism evidence="2">
    <name type="scientific">Triticum aestivum</name>
    <name type="common">Wheat</name>
    <dbReference type="NCBI Taxonomy" id="4565"/>
    <lineage>
        <taxon>Eukaryota</taxon>
        <taxon>Viridiplantae</taxon>
        <taxon>Streptophyta</taxon>
        <taxon>Embryophyta</taxon>
        <taxon>Tracheophyta</taxon>
        <taxon>Spermatophyta</taxon>
        <taxon>Magnoliopsida</taxon>
        <taxon>Liliopsida</taxon>
        <taxon>Poales</taxon>
        <taxon>Poaceae</taxon>
        <taxon>BOP clade</taxon>
        <taxon>Pooideae</taxon>
        <taxon>Triticodae</taxon>
        <taxon>Triticeae</taxon>
        <taxon>Triticinae</taxon>
        <taxon>Triticum</taxon>
    </lineage>
</organism>
<keyword evidence="1" id="KW-0472">Membrane</keyword>